<dbReference type="AlphaFoldDB" id="A0A6G8QAD2"/>
<dbReference type="EMBL" id="CP045119">
    <property type="protein sequence ID" value="QIN83382.1"/>
    <property type="molecule type" value="Genomic_DNA"/>
</dbReference>
<organism evidence="2 3">
    <name type="scientific">Rubrobacter tropicus</name>
    <dbReference type="NCBI Taxonomy" id="2653851"/>
    <lineage>
        <taxon>Bacteria</taxon>
        <taxon>Bacillati</taxon>
        <taxon>Actinomycetota</taxon>
        <taxon>Rubrobacteria</taxon>
        <taxon>Rubrobacterales</taxon>
        <taxon>Rubrobacteraceae</taxon>
        <taxon>Rubrobacter</taxon>
    </lineage>
</organism>
<keyword evidence="1" id="KW-1133">Transmembrane helix</keyword>
<accession>A0A6G8QAD2</accession>
<keyword evidence="3" id="KW-1185">Reference proteome</keyword>
<name>A0A6G8QAD2_9ACTN</name>
<reference evidence="2 3" key="1">
    <citation type="submission" date="2019-10" db="EMBL/GenBank/DDBJ databases">
        <title>Rubrobacter sp nov SCSIO 52090 isolated from a deep-sea sediment in the South China Sea.</title>
        <authorList>
            <person name="Chen R.W."/>
        </authorList>
    </citation>
    <scope>NUCLEOTIDE SEQUENCE [LARGE SCALE GENOMIC DNA]</scope>
    <source>
        <strain evidence="2 3">SCSIO 52909</strain>
    </source>
</reference>
<dbReference type="Proteomes" id="UP000501452">
    <property type="component" value="Chromosome"/>
</dbReference>
<proteinExistence type="predicted"/>
<sequence>MRYVLLVLGGLMALVGGVWLLQGIGVLPGSFMTGQAFWAALGAVLLAVGVILVFAALRTGGRR</sequence>
<keyword evidence="1" id="KW-0812">Transmembrane</keyword>
<evidence type="ECO:0000313" key="3">
    <source>
        <dbReference type="Proteomes" id="UP000501452"/>
    </source>
</evidence>
<evidence type="ECO:0008006" key="4">
    <source>
        <dbReference type="Google" id="ProtNLM"/>
    </source>
</evidence>
<keyword evidence="1" id="KW-0472">Membrane</keyword>
<evidence type="ECO:0000313" key="2">
    <source>
        <dbReference type="EMBL" id="QIN83382.1"/>
    </source>
</evidence>
<protein>
    <recommendedName>
        <fullName evidence="4">Integral membrane protein</fullName>
    </recommendedName>
</protein>
<dbReference type="RefSeq" id="WP_166176613.1">
    <property type="nucleotide sequence ID" value="NZ_CP045119.1"/>
</dbReference>
<dbReference type="KEGG" id="rub:GBA63_12595"/>
<evidence type="ECO:0000256" key="1">
    <source>
        <dbReference type="SAM" id="Phobius"/>
    </source>
</evidence>
<feature type="transmembrane region" description="Helical" evidence="1">
    <location>
        <begin position="36"/>
        <end position="57"/>
    </location>
</feature>
<gene>
    <name evidence="2" type="ORF">GBA63_12595</name>
</gene>